<protein>
    <recommendedName>
        <fullName evidence="1">Apple domain-containing protein</fullName>
    </recommendedName>
</protein>
<dbReference type="EMBL" id="CAUJNA010000200">
    <property type="protein sequence ID" value="CAJ1373505.1"/>
    <property type="molecule type" value="Genomic_DNA"/>
</dbReference>
<dbReference type="Pfam" id="PF00024">
    <property type="entry name" value="PAN_1"/>
    <property type="match status" value="1"/>
</dbReference>
<accession>A0AA36HQK0</accession>
<dbReference type="AlphaFoldDB" id="A0AA36HQK0"/>
<dbReference type="Gene3D" id="3.20.20.80">
    <property type="entry name" value="Glycosidases"/>
    <property type="match status" value="1"/>
</dbReference>
<sequence>MASANQPEFAWLLESGIEDIEARQSPPTNGGSRLRLLALVPVALFSLFATGHTKPGTVLDGGWLQLSESLFEPVDGGLDRACRGASSNDNQGWYFNVVSAADLASCQLMCLETVGCAGVEYADAIDRCEIWTRPEGIQASRSSQGSVCFRRVGVFEPVDGGIERACRGSNAYDNSPSYFEVRVVQLLQDCQKECLQTPQCTGIEFSIGRCEVWTRPEGIEASIALPGFSCYRAESFATTLTATSSMTSTATFTSFSTSATSTATSTATMTGTSTTVTTDTATTTGTITATSTATSTTPLATTPASTVPTTDVFFRGIDGGVDRVCRGATSTDNNPAYYDDAYTVASLEECQDLCKADSACIGVEFSGSRCEIWIRPDGIRVTNSAAGFECLEALVWSPVDSGEGRACRGDSPGDNLPSYYEVQVVQSLESCQQLCLASEACQGVEYSPGRCELWSHSIWSSISLANFQCYRLVNRKREAFIAEVTANTWPVLGFDAECRGSSSEEDLAQHKGVVQAASLQRCQERCLENTLCQGVEYHLGRCELWIRPEGIGSTANAENHICMGRPSSLPPGEVQTKYVVHYMPWFLSREGGFYDHWCVGNAHYESVFGTYNLSDRDIVRQQLDLMKNSSIDGLWIDYQLASWNAVVDVIMEETAARGMGVAIVIDDAVNPNIFAEVGTKMIEWTSFSHYYRHGGIPIVPVFNTANAIFTPLPFEAYYMARRELARPDWAMEHIHGSQEPWSGWNDTTKMIMASHPLLWAQHIGDSGTATVTESWPPASLKCLSPH</sequence>
<feature type="domain" description="Apple" evidence="1">
    <location>
        <begin position="407"/>
        <end position="469"/>
    </location>
</feature>
<feature type="domain" description="Apple" evidence="1">
    <location>
        <begin position="498"/>
        <end position="562"/>
    </location>
</feature>
<reference evidence="2" key="1">
    <citation type="submission" date="2023-08" db="EMBL/GenBank/DDBJ databases">
        <authorList>
            <person name="Chen Y."/>
            <person name="Shah S."/>
            <person name="Dougan E. K."/>
            <person name="Thang M."/>
            <person name="Chan C."/>
        </authorList>
    </citation>
    <scope>NUCLEOTIDE SEQUENCE</scope>
</reference>
<gene>
    <name evidence="2" type="ORF">EVOR1521_LOCUS3299</name>
</gene>
<keyword evidence="3" id="KW-1185">Reference proteome</keyword>
<organism evidence="2 3">
    <name type="scientific">Effrenium voratum</name>
    <dbReference type="NCBI Taxonomy" id="2562239"/>
    <lineage>
        <taxon>Eukaryota</taxon>
        <taxon>Sar</taxon>
        <taxon>Alveolata</taxon>
        <taxon>Dinophyceae</taxon>
        <taxon>Suessiales</taxon>
        <taxon>Symbiodiniaceae</taxon>
        <taxon>Effrenium</taxon>
    </lineage>
</organism>
<dbReference type="InterPro" id="IPR003609">
    <property type="entry name" value="Pan_app"/>
</dbReference>
<name>A0AA36HQK0_9DINO</name>
<dbReference type="Proteomes" id="UP001178507">
    <property type="component" value="Unassembled WGS sequence"/>
</dbReference>
<evidence type="ECO:0000259" key="1">
    <source>
        <dbReference type="PROSITE" id="PS50948"/>
    </source>
</evidence>
<evidence type="ECO:0000313" key="3">
    <source>
        <dbReference type="Proteomes" id="UP001178507"/>
    </source>
</evidence>
<dbReference type="SMART" id="SM00473">
    <property type="entry name" value="PAN_AP"/>
    <property type="match status" value="5"/>
</dbReference>
<dbReference type="PROSITE" id="PS50948">
    <property type="entry name" value="PAN"/>
    <property type="match status" value="2"/>
</dbReference>
<dbReference type="Pfam" id="PF14295">
    <property type="entry name" value="PAN_4"/>
    <property type="match status" value="4"/>
</dbReference>
<proteinExistence type="predicted"/>
<comment type="caution">
    <text evidence="2">The sequence shown here is derived from an EMBL/GenBank/DDBJ whole genome shotgun (WGS) entry which is preliminary data.</text>
</comment>
<evidence type="ECO:0000313" key="2">
    <source>
        <dbReference type="EMBL" id="CAJ1373505.1"/>
    </source>
</evidence>